<proteinExistence type="predicted"/>
<dbReference type="PATRIC" id="fig|1396.428.peg.2758"/>
<evidence type="ECO:0000313" key="2">
    <source>
        <dbReference type="Proteomes" id="UP000035214"/>
    </source>
</evidence>
<dbReference type="EMBL" id="LCYI01000017">
    <property type="protein sequence ID" value="KLA31108.1"/>
    <property type="molecule type" value="Genomic_DNA"/>
</dbReference>
<name>A0A0G8F3M0_BACCE</name>
<comment type="caution">
    <text evidence="1">The sequence shown here is derived from an EMBL/GenBank/DDBJ whole genome shotgun (WGS) entry which is preliminary data.</text>
</comment>
<reference evidence="1 2" key="1">
    <citation type="submission" date="2015-04" db="EMBL/GenBank/DDBJ databases">
        <title>Draft Genome Sequences of Eight Spore-Forming Food Isolates of Bacillus cereus Genome sequencing.</title>
        <authorList>
            <person name="Krawcyk A.O."/>
            <person name="de Jong A."/>
            <person name="Eijlander R.T."/>
            <person name="Berendsen E.M."/>
            <person name="Holsappel S."/>
            <person name="Wells-Bennik M."/>
            <person name="Kuipers O.P."/>
        </authorList>
    </citation>
    <scope>NUCLEOTIDE SEQUENCE [LARGE SCALE GENOMIC DNA]</scope>
    <source>
        <strain evidence="1 2">B4077</strain>
    </source>
</reference>
<protein>
    <submittedName>
        <fullName evidence="1">Uncharacterized protein</fullName>
    </submittedName>
</protein>
<sequence length="42" mass="4961">MLEDSLLNMFDGEIALFNRWEMLSKKGKNDSIIFMDLSQTFM</sequence>
<dbReference type="Proteomes" id="UP000035214">
    <property type="component" value="Unassembled WGS sequence"/>
</dbReference>
<accession>A0A0G8F3M0</accession>
<dbReference type="AlphaFoldDB" id="A0A0G8F3M0"/>
<evidence type="ECO:0000313" key="1">
    <source>
        <dbReference type="EMBL" id="KLA31108.1"/>
    </source>
</evidence>
<gene>
    <name evidence="1" type="ORF">B4077_3376</name>
</gene>
<organism evidence="1 2">
    <name type="scientific">Bacillus cereus</name>
    <dbReference type="NCBI Taxonomy" id="1396"/>
    <lineage>
        <taxon>Bacteria</taxon>
        <taxon>Bacillati</taxon>
        <taxon>Bacillota</taxon>
        <taxon>Bacilli</taxon>
        <taxon>Bacillales</taxon>
        <taxon>Bacillaceae</taxon>
        <taxon>Bacillus</taxon>
        <taxon>Bacillus cereus group</taxon>
    </lineage>
</organism>